<organism evidence="2 3">
    <name type="scientific">Oidiodendron maius (strain Zn)</name>
    <dbReference type="NCBI Taxonomy" id="913774"/>
    <lineage>
        <taxon>Eukaryota</taxon>
        <taxon>Fungi</taxon>
        <taxon>Dikarya</taxon>
        <taxon>Ascomycota</taxon>
        <taxon>Pezizomycotina</taxon>
        <taxon>Leotiomycetes</taxon>
        <taxon>Leotiomycetes incertae sedis</taxon>
        <taxon>Myxotrichaceae</taxon>
        <taxon>Oidiodendron</taxon>
    </lineage>
</organism>
<evidence type="ECO:0000313" key="2">
    <source>
        <dbReference type="EMBL" id="KIN07311.1"/>
    </source>
</evidence>
<sequence>MATALNNVLHGNDFENDISKRDVSKMIDKILEERKAIVGPGGYMDRAVPGRITRGLKMMWERSTKFDFDGSMAEWNLGRKVKEMKKLGIGIDDAVVDNAIEEGEVATQDGDDSDEGAPKRKRAKFETDYWEHADRAAASTQANWRGSANKTCPTTNSNFSTLKDWTDPNPAGHAQNLDANRVHKDSAKFSVNTSSYPGAPHPSYRPPYGGIVPSNQHPYAIPSGNSPLSPPPGPSINLQNLQLARKVSRDSTRSSQALPSSIRSLMLIKPPSTGGVEENSIEKGIHQMLNQGQTSTRSLTSLDSIDKKGVIP</sequence>
<name>A0A0C3HGI3_OIDMZ</name>
<feature type="region of interest" description="Disordered" evidence="1">
    <location>
        <begin position="288"/>
        <end position="312"/>
    </location>
</feature>
<dbReference type="Proteomes" id="UP000054321">
    <property type="component" value="Unassembled WGS sequence"/>
</dbReference>
<feature type="compositionally biased region" description="Polar residues" evidence="1">
    <location>
        <begin position="288"/>
        <end position="303"/>
    </location>
</feature>
<accession>A0A0C3HGI3</accession>
<dbReference type="AlphaFoldDB" id="A0A0C3HGI3"/>
<feature type="region of interest" description="Disordered" evidence="1">
    <location>
        <begin position="190"/>
        <end position="235"/>
    </location>
</feature>
<reference evidence="3" key="2">
    <citation type="submission" date="2015-01" db="EMBL/GenBank/DDBJ databases">
        <title>Evolutionary Origins and Diversification of the Mycorrhizal Mutualists.</title>
        <authorList>
            <consortium name="DOE Joint Genome Institute"/>
            <consortium name="Mycorrhizal Genomics Consortium"/>
            <person name="Kohler A."/>
            <person name="Kuo A."/>
            <person name="Nagy L.G."/>
            <person name="Floudas D."/>
            <person name="Copeland A."/>
            <person name="Barry K.W."/>
            <person name="Cichocki N."/>
            <person name="Veneault-Fourrey C."/>
            <person name="LaButti K."/>
            <person name="Lindquist E.A."/>
            <person name="Lipzen A."/>
            <person name="Lundell T."/>
            <person name="Morin E."/>
            <person name="Murat C."/>
            <person name="Riley R."/>
            <person name="Ohm R."/>
            <person name="Sun H."/>
            <person name="Tunlid A."/>
            <person name="Henrissat B."/>
            <person name="Grigoriev I.V."/>
            <person name="Hibbett D.S."/>
            <person name="Martin F."/>
        </authorList>
    </citation>
    <scope>NUCLEOTIDE SEQUENCE [LARGE SCALE GENOMIC DNA]</scope>
    <source>
        <strain evidence="3">Zn</strain>
    </source>
</reference>
<evidence type="ECO:0000313" key="3">
    <source>
        <dbReference type="Proteomes" id="UP000054321"/>
    </source>
</evidence>
<dbReference type="InParanoid" id="A0A0C3HGI3"/>
<dbReference type="OrthoDB" id="3438628at2759"/>
<evidence type="ECO:0000256" key="1">
    <source>
        <dbReference type="SAM" id="MobiDB-lite"/>
    </source>
</evidence>
<feature type="region of interest" description="Disordered" evidence="1">
    <location>
        <begin position="102"/>
        <end position="122"/>
    </location>
</feature>
<reference evidence="2 3" key="1">
    <citation type="submission" date="2014-04" db="EMBL/GenBank/DDBJ databases">
        <authorList>
            <consortium name="DOE Joint Genome Institute"/>
            <person name="Kuo A."/>
            <person name="Martino E."/>
            <person name="Perotto S."/>
            <person name="Kohler A."/>
            <person name="Nagy L.G."/>
            <person name="Floudas D."/>
            <person name="Copeland A."/>
            <person name="Barry K.W."/>
            <person name="Cichocki N."/>
            <person name="Veneault-Fourrey C."/>
            <person name="LaButti K."/>
            <person name="Lindquist E.A."/>
            <person name="Lipzen A."/>
            <person name="Lundell T."/>
            <person name="Morin E."/>
            <person name="Murat C."/>
            <person name="Sun H."/>
            <person name="Tunlid A."/>
            <person name="Henrissat B."/>
            <person name="Grigoriev I.V."/>
            <person name="Hibbett D.S."/>
            <person name="Martin F."/>
            <person name="Nordberg H.P."/>
            <person name="Cantor M.N."/>
            <person name="Hua S.X."/>
        </authorList>
    </citation>
    <scope>NUCLEOTIDE SEQUENCE [LARGE SCALE GENOMIC DNA]</scope>
    <source>
        <strain evidence="2 3">Zn</strain>
    </source>
</reference>
<gene>
    <name evidence="2" type="ORF">OIDMADRAFT_47225</name>
</gene>
<dbReference type="EMBL" id="KN832870">
    <property type="protein sequence ID" value="KIN07311.1"/>
    <property type="molecule type" value="Genomic_DNA"/>
</dbReference>
<keyword evidence="3" id="KW-1185">Reference proteome</keyword>
<dbReference type="HOGENOM" id="CLU_891649_0_0_1"/>
<proteinExistence type="predicted"/>
<feature type="compositionally biased region" description="Acidic residues" evidence="1">
    <location>
        <begin position="102"/>
        <end position="115"/>
    </location>
</feature>
<protein>
    <submittedName>
        <fullName evidence="2">Uncharacterized protein</fullName>
    </submittedName>
</protein>